<protein>
    <submittedName>
        <fullName evidence="10">Cytochrome P450</fullName>
    </submittedName>
</protein>
<evidence type="ECO:0000256" key="6">
    <source>
        <dbReference type="ARBA" id="ARBA00023004"/>
    </source>
</evidence>
<dbReference type="GO" id="GO:0016705">
    <property type="term" value="F:oxidoreductase activity, acting on paired donors, with incorporation or reduction of molecular oxygen"/>
    <property type="evidence" value="ECO:0007669"/>
    <property type="project" value="InterPro"/>
</dbReference>
<dbReference type="CDD" id="cd20625">
    <property type="entry name" value="CYP164-like"/>
    <property type="match status" value="1"/>
</dbReference>
<dbReference type="AlphaFoldDB" id="A0A1K2HVC0"/>
<keyword evidence="11" id="KW-1185">Reference proteome</keyword>
<organism evidence="10 11">
    <name type="scientific">Devosia enhydra</name>
    <dbReference type="NCBI Taxonomy" id="665118"/>
    <lineage>
        <taxon>Bacteria</taxon>
        <taxon>Pseudomonadati</taxon>
        <taxon>Pseudomonadota</taxon>
        <taxon>Alphaproteobacteria</taxon>
        <taxon>Hyphomicrobiales</taxon>
        <taxon>Devosiaceae</taxon>
        <taxon>Devosia</taxon>
    </lineage>
</organism>
<evidence type="ECO:0000313" key="10">
    <source>
        <dbReference type="EMBL" id="SFZ82653.1"/>
    </source>
</evidence>
<dbReference type="Pfam" id="PF00067">
    <property type="entry name" value="p450"/>
    <property type="match status" value="2"/>
</dbReference>
<evidence type="ECO:0000256" key="3">
    <source>
        <dbReference type="ARBA" id="ARBA00022617"/>
    </source>
</evidence>
<keyword evidence="3 9" id="KW-0349">Heme</keyword>
<keyword evidence="6 9" id="KW-0408">Iron</keyword>
<dbReference type="Gene3D" id="1.10.630.10">
    <property type="entry name" value="Cytochrome P450"/>
    <property type="match status" value="1"/>
</dbReference>
<evidence type="ECO:0000256" key="8">
    <source>
        <dbReference type="ARBA" id="ARBA00043906"/>
    </source>
</evidence>
<dbReference type="PROSITE" id="PS00086">
    <property type="entry name" value="CYTOCHROME_P450"/>
    <property type="match status" value="1"/>
</dbReference>
<evidence type="ECO:0000256" key="5">
    <source>
        <dbReference type="ARBA" id="ARBA00023002"/>
    </source>
</evidence>
<evidence type="ECO:0000256" key="4">
    <source>
        <dbReference type="ARBA" id="ARBA00022723"/>
    </source>
</evidence>
<proteinExistence type="inferred from homology"/>
<name>A0A1K2HVC0_9HYPH</name>
<dbReference type="FunFam" id="1.10.630.10:FF:000018">
    <property type="entry name" value="Cytochrome P450 monooxygenase"/>
    <property type="match status" value="1"/>
</dbReference>
<keyword evidence="5 9" id="KW-0560">Oxidoreductase</keyword>
<sequence>MNAPFRIDMPGKRAAADPRNPQFFGNPYAFYTDLHAGLPAFHWDDYRHWCFSGFRDVSALLRDRRFGRQILHVATREEVGLPPPKPHAADFDRAEAYSLLNLEPPEHTRLRGLVNRAFVSRQVEQLRPRVLSLADEMIDRFEAAGEVEIIRAFAAPIPAIIIAELIGLPAEMAPQLLDWSNRMVRMYMYGVDEATERDANAASREFMDYVASELDNRRRKPRVDLLTHMLEAEIDGQKLGQDEVVSTAILLLNAGHEATVHTTGNGIKAILESGLDPRTMFADDRQTAATVEECLRFDAPLHMFTRYALEPVTLDNGLTLRKGDVVGLMLGAANRDPSRFSDPDRFDPFRTDGGNVSFGAGIHFCIGAPLARLELQIAMRRLFERLPGLRIAQPPRYANVFHFHGLERLDLAW</sequence>
<comment type="cofactor">
    <cofactor evidence="1">
        <name>heme</name>
        <dbReference type="ChEBI" id="CHEBI:30413"/>
    </cofactor>
</comment>
<dbReference type="STRING" id="665118.SAMN02983003_1200"/>
<evidence type="ECO:0000313" key="11">
    <source>
        <dbReference type="Proteomes" id="UP000183447"/>
    </source>
</evidence>
<dbReference type="PANTHER" id="PTHR46696">
    <property type="entry name" value="P450, PUTATIVE (EUROFUNG)-RELATED"/>
    <property type="match status" value="1"/>
</dbReference>
<dbReference type="GO" id="GO:0020037">
    <property type="term" value="F:heme binding"/>
    <property type="evidence" value="ECO:0007669"/>
    <property type="project" value="InterPro"/>
</dbReference>
<evidence type="ECO:0000256" key="9">
    <source>
        <dbReference type="RuleBase" id="RU000461"/>
    </source>
</evidence>
<dbReference type="GO" id="GO:0005506">
    <property type="term" value="F:iron ion binding"/>
    <property type="evidence" value="ECO:0007669"/>
    <property type="project" value="InterPro"/>
</dbReference>
<dbReference type="InterPro" id="IPR017972">
    <property type="entry name" value="Cyt_P450_CS"/>
</dbReference>
<dbReference type="InterPro" id="IPR036396">
    <property type="entry name" value="Cyt_P450_sf"/>
</dbReference>
<comment type="similarity">
    <text evidence="2 9">Belongs to the cytochrome P450 family.</text>
</comment>
<dbReference type="PRINTS" id="PR00359">
    <property type="entry name" value="BP450"/>
</dbReference>
<dbReference type="OrthoDB" id="9801155at2"/>
<dbReference type="InterPro" id="IPR002397">
    <property type="entry name" value="Cyt_P450_B"/>
</dbReference>
<dbReference type="SUPFAM" id="SSF48264">
    <property type="entry name" value="Cytochrome P450"/>
    <property type="match status" value="1"/>
</dbReference>
<comment type="function">
    <text evidence="8">Cytochromes P450 are a group of heme-thiolate monooxygenases. They oxidize a variety of structurally unrelated compounds, including steroids, fatty acids, and xenobiotics.</text>
</comment>
<dbReference type="EMBL" id="FPKU01000001">
    <property type="protein sequence ID" value="SFZ82653.1"/>
    <property type="molecule type" value="Genomic_DNA"/>
</dbReference>
<dbReference type="Proteomes" id="UP000183447">
    <property type="component" value="Unassembled WGS sequence"/>
</dbReference>
<evidence type="ECO:0000256" key="2">
    <source>
        <dbReference type="ARBA" id="ARBA00010617"/>
    </source>
</evidence>
<dbReference type="RefSeq" id="WP_072339860.1">
    <property type="nucleotide sequence ID" value="NZ_FPKU01000001.1"/>
</dbReference>
<dbReference type="PANTHER" id="PTHR46696:SF1">
    <property type="entry name" value="CYTOCHROME P450 YJIB-RELATED"/>
    <property type="match status" value="1"/>
</dbReference>
<dbReference type="InterPro" id="IPR001128">
    <property type="entry name" value="Cyt_P450"/>
</dbReference>
<reference evidence="10 11" key="1">
    <citation type="submission" date="2016-11" db="EMBL/GenBank/DDBJ databases">
        <authorList>
            <person name="Jaros S."/>
            <person name="Januszkiewicz K."/>
            <person name="Wedrychowicz H."/>
        </authorList>
    </citation>
    <scope>NUCLEOTIDE SEQUENCE [LARGE SCALE GENOMIC DNA]</scope>
    <source>
        <strain evidence="10 11">ATCC 23634</strain>
    </source>
</reference>
<keyword evidence="7 9" id="KW-0503">Monooxygenase</keyword>
<evidence type="ECO:0000256" key="7">
    <source>
        <dbReference type="ARBA" id="ARBA00023033"/>
    </source>
</evidence>
<evidence type="ECO:0000256" key="1">
    <source>
        <dbReference type="ARBA" id="ARBA00001971"/>
    </source>
</evidence>
<accession>A0A1K2HVC0</accession>
<keyword evidence="4 9" id="KW-0479">Metal-binding</keyword>
<gene>
    <name evidence="10" type="ORF">SAMN02983003_1200</name>
</gene>
<dbReference type="GO" id="GO:0004497">
    <property type="term" value="F:monooxygenase activity"/>
    <property type="evidence" value="ECO:0007669"/>
    <property type="project" value="UniProtKB-KW"/>
</dbReference>